<dbReference type="Pfam" id="PF12704">
    <property type="entry name" value="MacB_PCD"/>
    <property type="match status" value="1"/>
</dbReference>
<feature type="domain" description="MacB-like periplasmic core" evidence="9">
    <location>
        <begin position="21"/>
        <end position="239"/>
    </location>
</feature>
<dbReference type="PANTHER" id="PTHR30489">
    <property type="entry name" value="LIPOPROTEIN-RELEASING SYSTEM TRANSMEMBRANE PROTEIN LOLE"/>
    <property type="match status" value="1"/>
</dbReference>
<evidence type="ECO:0000313" key="11">
    <source>
        <dbReference type="Proteomes" id="UP000218831"/>
    </source>
</evidence>
<evidence type="ECO:0000256" key="5">
    <source>
        <dbReference type="ARBA" id="ARBA00022989"/>
    </source>
</evidence>
<feature type="transmembrane region" description="Helical" evidence="7">
    <location>
        <begin position="371"/>
        <end position="392"/>
    </location>
</feature>
<evidence type="ECO:0000256" key="2">
    <source>
        <dbReference type="ARBA" id="ARBA00005236"/>
    </source>
</evidence>
<dbReference type="RefSeq" id="WP_095606860.1">
    <property type="nucleotide sequence ID" value="NZ_NSKE01000007.1"/>
</dbReference>
<keyword evidence="3" id="KW-1003">Cell membrane</keyword>
<keyword evidence="5 7" id="KW-1133">Transmembrane helix</keyword>
<evidence type="ECO:0000256" key="4">
    <source>
        <dbReference type="ARBA" id="ARBA00022692"/>
    </source>
</evidence>
<evidence type="ECO:0000256" key="3">
    <source>
        <dbReference type="ARBA" id="ARBA00022475"/>
    </source>
</evidence>
<dbReference type="EMBL" id="NSKE01000007">
    <property type="protein sequence ID" value="PAU93669.1"/>
    <property type="molecule type" value="Genomic_DNA"/>
</dbReference>
<organism evidence="10 11">
    <name type="scientific">Fodinibius salipaludis</name>
    <dbReference type="NCBI Taxonomy" id="2032627"/>
    <lineage>
        <taxon>Bacteria</taxon>
        <taxon>Pseudomonadati</taxon>
        <taxon>Balneolota</taxon>
        <taxon>Balneolia</taxon>
        <taxon>Balneolales</taxon>
        <taxon>Balneolaceae</taxon>
        <taxon>Fodinibius</taxon>
    </lineage>
</organism>
<accession>A0A2A2G9Z1</accession>
<keyword evidence="4 7" id="KW-0812">Transmembrane</keyword>
<feature type="transmembrane region" description="Helical" evidence="7">
    <location>
        <begin position="21"/>
        <end position="41"/>
    </location>
</feature>
<gene>
    <name evidence="10" type="ORF">CK503_10995</name>
</gene>
<dbReference type="InterPro" id="IPR025857">
    <property type="entry name" value="MacB_PCD"/>
</dbReference>
<dbReference type="Pfam" id="PF02687">
    <property type="entry name" value="FtsX"/>
    <property type="match status" value="1"/>
</dbReference>
<dbReference type="GO" id="GO:0098797">
    <property type="term" value="C:plasma membrane protein complex"/>
    <property type="evidence" value="ECO:0007669"/>
    <property type="project" value="TreeGrafter"/>
</dbReference>
<comment type="caution">
    <text evidence="10">The sequence shown here is derived from an EMBL/GenBank/DDBJ whole genome shotgun (WGS) entry which is preliminary data.</text>
</comment>
<feature type="transmembrane region" description="Helical" evidence="7">
    <location>
        <begin position="311"/>
        <end position="337"/>
    </location>
</feature>
<evidence type="ECO:0000256" key="1">
    <source>
        <dbReference type="ARBA" id="ARBA00004651"/>
    </source>
</evidence>
<dbReference type="InterPro" id="IPR051447">
    <property type="entry name" value="Lipoprotein-release_system"/>
</dbReference>
<evidence type="ECO:0000256" key="7">
    <source>
        <dbReference type="SAM" id="Phobius"/>
    </source>
</evidence>
<evidence type="ECO:0000256" key="6">
    <source>
        <dbReference type="ARBA" id="ARBA00023136"/>
    </source>
</evidence>
<reference evidence="10 11" key="1">
    <citation type="submission" date="2017-08" db="EMBL/GenBank/DDBJ databases">
        <title>Aliifodinibius alkalisoli sp. nov., isolated from saline alkaline soil.</title>
        <authorList>
            <person name="Liu D."/>
            <person name="Zhang G."/>
        </authorList>
    </citation>
    <scope>NUCLEOTIDE SEQUENCE [LARGE SCALE GENOMIC DNA]</scope>
    <source>
        <strain evidence="10 11">WN023</strain>
    </source>
</reference>
<evidence type="ECO:0000259" key="8">
    <source>
        <dbReference type="Pfam" id="PF02687"/>
    </source>
</evidence>
<dbReference type="GO" id="GO:0044874">
    <property type="term" value="P:lipoprotein localization to outer membrane"/>
    <property type="evidence" value="ECO:0007669"/>
    <property type="project" value="TreeGrafter"/>
</dbReference>
<protein>
    <submittedName>
        <fullName evidence="10">ABC transporter permease</fullName>
    </submittedName>
</protein>
<name>A0A2A2G9Z1_9BACT</name>
<keyword evidence="11" id="KW-1185">Reference proteome</keyword>
<dbReference type="InterPro" id="IPR003838">
    <property type="entry name" value="ABC3_permease_C"/>
</dbReference>
<feature type="transmembrane region" description="Helical" evidence="7">
    <location>
        <begin position="265"/>
        <end position="290"/>
    </location>
</feature>
<dbReference type="OrthoDB" id="9784014at2"/>
<dbReference type="AlphaFoldDB" id="A0A2A2G9Z1"/>
<keyword evidence="6 7" id="KW-0472">Membrane</keyword>
<feature type="domain" description="ABC3 transporter permease C-terminal" evidence="8">
    <location>
        <begin position="269"/>
        <end position="399"/>
    </location>
</feature>
<comment type="similarity">
    <text evidence="2">Belongs to the ABC-4 integral membrane protein family. LolC/E subfamily.</text>
</comment>
<dbReference type="Proteomes" id="UP000218831">
    <property type="component" value="Unassembled WGS sequence"/>
</dbReference>
<sequence length="407" mass="45460">MIGNIIRLGWKNVWRNPTRSGVVIIAVMLGTWAGIFSAGFFNGMVQDVLDNQIELSIGHIQIMHPQFEDLYDPKYAVDNSDQVFEHLQGQPYVTDISVKSIASGLAQSTRSNFGVTINGINPQPKSTLAINQYLTEGQMLQPNDRNGILIGNKLAERLGLDLKSRMVLSFQDVDGEITGGAFRVAGIFKTFSSNYNENTVFVQRDDLNRLQGMENAIHNIRIDTDNMAKAETYADSLRATFPSLEVKTWRDLAPDLRYMFDMMDMMLYIVMIIIIIGLIFSIINTMLMAVMERTRELGMLRAIGMNKARTFSMVIWETVFLTLVGSPAGLLLGWGTISYFESTGINLSAFAEGLSIYGFGTVVYPTLDGMYYFNIMLMVAAAALLSALYPAWKSLQLNPVEAIRKLN</sequence>
<evidence type="ECO:0000313" key="10">
    <source>
        <dbReference type="EMBL" id="PAU93669.1"/>
    </source>
</evidence>
<comment type="subcellular location">
    <subcellularLocation>
        <location evidence="1">Cell membrane</location>
        <topology evidence="1">Multi-pass membrane protein</topology>
    </subcellularLocation>
</comment>
<evidence type="ECO:0000259" key="9">
    <source>
        <dbReference type="Pfam" id="PF12704"/>
    </source>
</evidence>
<dbReference type="PANTHER" id="PTHR30489:SF0">
    <property type="entry name" value="LIPOPROTEIN-RELEASING SYSTEM TRANSMEMBRANE PROTEIN LOLE"/>
    <property type="match status" value="1"/>
</dbReference>
<feature type="transmembrane region" description="Helical" evidence="7">
    <location>
        <begin position="343"/>
        <end position="364"/>
    </location>
</feature>
<proteinExistence type="inferred from homology"/>